<dbReference type="EMBL" id="JACHFH010000004">
    <property type="protein sequence ID" value="MBB5335428.1"/>
    <property type="molecule type" value="Genomic_DNA"/>
</dbReference>
<dbReference type="Pfam" id="PF15603">
    <property type="entry name" value="Imm74"/>
    <property type="match status" value="1"/>
</dbReference>
<protein>
    <recommendedName>
        <fullName evidence="3">Immunity protein 74</fullName>
    </recommendedName>
</protein>
<name>A0A840UL41_9FIRM</name>
<dbReference type="Proteomes" id="UP000559117">
    <property type="component" value="Unassembled WGS sequence"/>
</dbReference>
<keyword evidence="2" id="KW-1185">Reference proteome</keyword>
<dbReference type="RefSeq" id="WP_183859391.1">
    <property type="nucleotide sequence ID" value="NZ_JACHFH010000004.1"/>
</dbReference>
<accession>A0A840UL41</accession>
<evidence type="ECO:0000313" key="1">
    <source>
        <dbReference type="EMBL" id="MBB5335428.1"/>
    </source>
</evidence>
<evidence type="ECO:0000313" key="2">
    <source>
        <dbReference type="Proteomes" id="UP000559117"/>
    </source>
</evidence>
<reference evidence="1 2" key="1">
    <citation type="submission" date="2020-08" db="EMBL/GenBank/DDBJ databases">
        <title>Genomic Encyclopedia of Type Strains, Phase IV (KMG-IV): sequencing the most valuable type-strain genomes for metagenomic binning, comparative biology and taxonomic classification.</title>
        <authorList>
            <person name="Goeker M."/>
        </authorList>
    </citation>
    <scope>NUCLEOTIDE SEQUENCE [LARGE SCALE GENOMIC DNA]</scope>
    <source>
        <strain evidence="1 2">DSM 24661</strain>
    </source>
</reference>
<proteinExistence type="predicted"/>
<comment type="caution">
    <text evidence="1">The sequence shown here is derived from an EMBL/GenBank/DDBJ whole genome shotgun (WGS) entry which is preliminary data.</text>
</comment>
<gene>
    <name evidence="1" type="ORF">HNR32_000549</name>
</gene>
<sequence>MKIVGTKSYIKVEIEGKKLIIKGELLQGGFIAYRASIKNWEAPYESEVINDIEKEKIIASIINQTSNSHLIITFE</sequence>
<dbReference type="AlphaFoldDB" id="A0A840UL41"/>
<dbReference type="InterPro" id="IPR028148">
    <property type="entry name" value="Imm74"/>
</dbReference>
<organism evidence="1 2">
    <name type="scientific">Pectinatus brassicae</name>
    <dbReference type="NCBI Taxonomy" id="862415"/>
    <lineage>
        <taxon>Bacteria</taxon>
        <taxon>Bacillati</taxon>
        <taxon>Bacillota</taxon>
        <taxon>Negativicutes</taxon>
        <taxon>Selenomonadales</taxon>
        <taxon>Selenomonadaceae</taxon>
        <taxon>Pectinatus</taxon>
    </lineage>
</organism>
<evidence type="ECO:0008006" key="3">
    <source>
        <dbReference type="Google" id="ProtNLM"/>
    </source>
</evidence>